<evidence type="ECO:0000313" key="3">
    <source>
        <dbReference type="EMBL" id="PCE43081.1"/>
    </source>
</evidence>
<sequence length="177" mass="19882">MHRLFVALRPPPPMRAALLALRDDIAEARWQDEDLLHLTLRFIGEVDRHLAEDIAAALGSVSHPPFDLRLDRIGCFDRRGRIDNIWAGVAPQEPVRSLHAAVTSALTRAGIKPEERAFMPHITLARFTRGPTSSDALPIDRMWPAPVEARFDHFLLYESELGATGPTYSAVARYRLD</sequence>
<dbReference type="Pfam" id="PF13563">
    <property type="entry name" value="2_5_RNA_ligase2"/>
    <property type="match status" value="1"/>
</dbReference>
<feature type="active site" description="Proton donor" evidence="2">
    <location>
        <position position="37"/>
    </location>
</feature>
<organism evidence="3 4">
    <name type="scientific">Rhizorhabdus dicambivorans</name>
    <dbReference type="NCBI Taxonomy" id="1850238"/>
    <lineage>
        <taxon>Bacteria</taxon>
        <taxon>Pseudomonadati</taxon>
        <taxon>Pseudomonadota</taxon>
        <taxon>Alphaproteobacteria</taxon>
        <taxon>Sphingomonadales</taxon>
        <taxon>Sphingomonadaceae</taxon>
        <taxon>Rhizorhabdus</taxon>
    </lineage>
</organism>
<gene>
    <name evidence="3" type="ORF">COO09_07215</name>
</gene>
<dbReference type="EC" id="3.1.4.58" evidence="2"/>
<evidence type="ECO:0000256" key="1">
    <source>
        <dbReference type="ARBA" id="ARBA00022801"/>
    </source>
</evidence>
<dbReference type="Proteomes" id="UP000218934">
    <property type="component" value="Unassembled WGS sequence"/>
</dbReference>
<accession>A0A2A4FWB1</accession>
<dbReference type="KEGG" id="rdi:CMV14_17430"/>
<name>A0A2A4FWB1_9SPHN</name>
<dbReference type="NCBIfam" id="TIGR02258">
    <property type="entry name" value="2_5_ligase"/>
    <property type="match status" value="1"/>
</dbReference>
<feature type="short sequence motif" description="HXTX 2" evidence="2">
    <location>
        <begin position="121"/>
        <end position="124"/>
    </location>
</feature>
<dbReference type="RefSeq" id="WP_066962245.1">
    <property type="nucleotide sequence ID" value="NZ_CP023449.1"/>
</dbReference>
<keyword evidence="1 2" id="KW-0378">Hydrolase</keyword>
<dbReference type="PANTHER" id="PTHR35561:SF1">
    <property type="entry name" value="RNA 2',3'-CYCLIC PHOSPHODIESTERASE"/>
    <property type="match status" value="1"/>
</dbReference>
<dbReference type="GO" id="GO:0004113">
    <property type="term" value="F:2',3'-cyclic-nucleotide 3'-phosphodiesterase activity"/>
    <property type="evidence" value="ECO:0007669"/>
    <property type="project" value="InterPro"/>
</dbReference>
<comment type="function">
    <text evidence="2">Hydrolyzes RNA 2',3'-cyclic phosphodiester to an RNA 2'-phosphomonoester.</text>
</comment>
<evidence type="ECO:0000256" key="2">
    <source>
        <dbReference type="HAMAP-Rule" id="MF_01940"/>
    </source>
</evidence>
<dbReference type="AlphaFoldDB" id="A0A2A4FWB1"/>
<dbReference type="InterPro" id="IPR004175">
    <property type="entry name" value="RNA_CPDase"/>
</dbReference>
<proteinExistence type="inferred from homology"/>
<dbReference type="Gene3D" id="3.90.1140.10">
    <property type="entry name" value="Cyclic phosphodiesterase"/>
    <property type="match status" value="1"/>
</dbReference>
<comment type="catalytic activity">
    <reaction evidence="2">
        <text>a 3'-end 2',3'-cyclophospho-ribonucleotide-RNA + H2O = a 3'-end 2'-phospho-ribonucleotide-RNA + H(+)</text>
        <dbReference type="Rhea" id="RHEA:11828"/>
        <dbReference type="Rhea" id="RHEA-COMP:10464"/>
        <dbReference type="Rhea" id="RHEA-COMP:17353"/>
        <dbReference type="ChEBI" id="CHEBI:15377"/>
        <dbReference type="ChEBI" id="CHEBI:15378"/>
        <dbReference type="ChEBI" id="CHEBI:83064"/>
        <dbReference type="ChEBI" id="CHEBI:173113"/>
        <dbReference type="EC" id="3.1.4.58"/>
    </reaction>
</comment>
<protein>
    <recommendedName>
        <fullName evidence="2">RNA 2',3'-cyclic phosphodiesterase</fullName>
        <shortName evidence="2">RNA 2',3'-CPDase</shortName>
        <ecNumber evidence="2">3.1.4.58</ecNumber>
    </recommendedName>
</protein>
<dbReference type="InterPro" id="IPR009097">
    <property type="entry name" value="Cyclic_Pdiesterase"/>
</dbReference>
<dbReference type="OrthoDB" id="9793819at2"/>
<comment type="similarity">
    <text evidence="2">Belongs to the 2H phosphoesterase superfamily. ThpR family.</text>
</comment>
<comment type="caution">
    <text evidence="3">The sequence shown here is derived from an EMBL/GenBank/DDBJ whole genome shotgun (WGS) entry which is preliminary data.</text>
</comment>
<feature type="short sequence motif" description="HXTX 1" evidence="2">
    <location>
        <begin position="37"/>
        <end position="40"/>
    </location>
</feature>
<dbReference type="HAMAP" id="MF_01940">
    <property type="entry name" value="RNA_CPDase"/>
    <property type="match status" value="1"/>
</dbReference>
<dbReference type="PANTHER" id="PTHR35561">
    <property type="entry name" value="RNA 2',3'-CYCLIC PHOSPHODIESTERASE"/>
    <property type="match status" value="1"/>
</dbReference>
<dbReference type="EMBL" id="NWUF01000005">
    <property type="protein sequence ID" value="PCE43081.1"/>
    <property type="molecule type" value="Genomic_DNA"/>
</dbReference>
<feature type="active site" description="Proton acceptor" evidence="2">
    <location>
        <position position="121"/>
    </location>
</feature>
<reference evidence="3 4" key="1">
    <citation type="submission" date="2017-09" db="EMBL/GenBank/DDBJ databases">
        <title>The Catabolism of 3,6-Dichlorosalicylic acid is Initiated by the Cytochrome P450 Monooxygenase DsmABC in Rhizorhabdus dicambivorans Ndbn-20.</title>
        <authorList>
            <person name="Na L."/>
        </authorList>
    </citation>
    <scope>NUCLEOTIDE SEQUENCE [LARGE SCALE GENOMIC DNA]</scope>
    <source>
        <strain evidence="3 4">Ndbn-20m</strain>
    </source>
</reference>
<keyword evidence="4" id="KW-1185">Reference proteome</keyword>
<dbReference type="SUPFAM" id="SSF55144">
    <property type="entry name" value="LigT-like"/>
    <property type="match status" value="1"/>
</dbReference>
<dbReference type="GO" id="GO:0008664">
    <property type="term" value="F:RNA 2',3'-cyclic 3'-phosphodiesterase activity"/>
    <property type="evidence" value="ECO:0007669"/>
    <property type="project" value="UniProtKB-EC"/>
</dbReference>
<evidence type="ECO:0000313" key="4">
    <source>
        <dbReference type="Proteomes" id="UP000218934"/>
    </source>
</evidence>